<dbReference type="OrthoDB" id="7859341at2"/>
<gene>
    <name evidence="1" type="ORF">SAMN04488515_1391</name>
</gene>
<keyword evidence="2" id="KW-1185">Reference proteome</keyword>
<name>A0A1I0PS52_9RHOB</name>
<dbReference type="RefSeq" id="WP_089991961.1">
    <property type="nucleotide sequence ID" value="NZ_FOIZ01000001.1"/>
</dbReference>
<dbReference type="AlphaFoldDB" id="A0A1I0PS52"/>
<sequence length="211" mass="22871">MKTVISNAMICTGITGAFLFLPMTLAAQDRCFTARDLARGVTITFEAGDTQTLRRIGNGHIERIEFSDNRAPTRFVGPYALYVIEEVALENGRPIASDLLKIEFDAPLDSLPKPKTGTAWQGRTTNVFSDGSLRPEVFSINVGAPTTIDLSGCTYDVLPTEVRYDWPDDGGGLTLTYDYLPALEAGYLLISQTDGEAPASSPAISLTRLSK</sequence>
<dbReference type="EMBL" id="FOIZ01000001">
    <property type="protein sequence ID" value="SEW17210.1"/>
    <property type="molecule type" value="Genomic_DNA"/>
</dbReference>
<accession>A0A1I0PS52</accession>
<reference evidence="1 2" key="1">
    <citation type="submission" date="2016-10" db="EMBL/GenBank/DDBJ databases">
        <authorList>
            <person name="de Groot N.N."/>
        </authorList>
    </citation>
    <scope>NUCLEOTIDE SEQUENCE [LARGE SCALE GENOMIC DNA]</scope>
    <source>
        <strain evidence="1 2">DSM 17925</strain>
    </source>
</reference>
<dbReference type="Proteomes" id="UP000199167">
    <property type="component" value="Unassembled WGS sequence"/>
</dbReference>
<evidence type="ECO:0000313" key="1">
    <source>
        <dbReference type="EMBL" id="SEW17210.1"/>
    </source>
</evidence>
<evidence type="ECO:0000313" key="2">
    <source>
        <dbReference type="Proteomes" id="UP000199167"/>
    </source>
</evidence>
<proteinExistence type="predicted"/>
<protein>
    <submittedName>
        <fullName evidence="1">Uncharacterized protein</fullName>
    </submittedName>
</protein>
<dbReference type="STRING" id="364200.SAMN04488515_1391"/>
<organism evidence="1 2">
    <name type="scientific">Cognatiyoonia koreensis</name>
    <dbReference type="NCBI Taxonomy" id="364200"/>
    <lineage>
        <taxon>Bacteria</taxon>
        <taxon>Pseudomonadati</taxon>
        <taxon>Pseudomonadota</taxon>
        <taxon>Alphaproteobacteria</taxon>
        <taxon>Rhodobacterales</taxon>
        <taxon>Paracoccaceae</taxon>
        <taxon>Cognatiyoonia</taxon>
    </lineage>
</organism>